<reference evidence="1" key="1">
    <citation type="submission" date="2014-11" db="EMBL/GenBank/DDBJ databases">
        <authorList>
            <person name="Amaro Gonzalez C."/>
        </authorList>
    </citation>
    <scope>NUCLEOTIDE SEQUENCE</scope>
</reference>
<name>A0A0E9TIF7_ANGAN</name>
<evidence type="ECO:0000313" key="1">
    <source>
        <dbReference type="EMBL" id="JAH53464.1"/>
    </source>
</evidence>
<proteinExistence type="predicted"/>
<dbReference type="EMBL" id="GBXM01055113">
    <property type="protein sequence ID" value="JAH53464.1"/>
    <property type="molecule type" value="Transcribed_RNA"/>
</dbReference>
<organism evidence="1">
    <name type="scientific">Anguilla anguilla</name>
    <name type="common">European freshwater eel</name>
    <name type="synonym">Muraena anguilla</name>
    <dbReference type="NCBI Taxonomy" id="7936"/>
    <lineage>
        <taxon>Eukaryota</taxon>
        <taxon>Metazoa</taxon>
        <taxon>Chordata</taxon>
        <taxon>Craniata</taxon>
        <taxon>Vertebrata</taxon>
        <taxon>Euteleostomi</taxon>
        <taxon>Actinopterygii</taxon>
        <taxon>Neopterygii</taxon>
        <taxon>Teleostei</taxon>
        <taxon>Anguilliformes</taxon>
        <taxon>Anguillidae</taxon>
        <taxon>Anguilla</taxon>
    </lineage>
</organism>
<reference evidence="1" key="2">
    <citation type="journal article" date="2015" name="Fish Shellfish Immunol.">
        <title>Early steps in the European eel (Anguilla anguilla)-Vibrio vulnificus interaction in the gills: Role of the RtxA13 toxin.</title>
        <authorList>
            <person name="Callol A."/>
            <person name="Pajuelo D."/>
            <person name="Ebbesson L."/>
            <person name="Teles M."/>
            <person name="MacKenzie S."/>
            <person name="Amaro C."/>
        </authorList>
    </citation>
    <scope>NUCLEOTIDE SEQUENCE</scope>
</reference>
<dbReference type="AlphaFoldDB" id="A0A0E9TIF7"/>
<accession>A0A0E9TIF7</accession>
<sequence length="20" mass="2342">MKTCPVHIIVLCSWEGFQHI</sequence>
<protein>
    <submittedName>
        <fullName evidence="1">Uncharacterized protein</fullName>
    </submittedName>
</protein>